<evidence type="ECO:0000313" key="2">
    <source>
        <dbReference type="Proteomes" id="UP000006565"/>
    </source>
</evidence>
<accession>E1RFF9</accession>
<keyword evidence="2" id="KW-1185">Reference proteome</keyword>
<dbReference type="HOGENOM" id="CLU_1040560_0_0_2"/>
<dbReference type="GeneID" id="9743900"/>
<reference evidence="1 2" key="1">
    <citation type="journal article" date="2010" name="Stand. Genomic Sci.">
        <title>Complete genome sequence of Methanoplanus petrolearius type strain (SEBR 4847).</title>
        <authorList>
            <person name="Brambilla E."/>
            <person name="Djao O.D."/>
            <person name="Daligault H."/>
            <person name="Lapidus A."/>
            <person name="Lucas S."/>
            <person name="Hammon N."/>
            <person name="Nolan M."/>
            <person name="Tice H."/>
            <person name="Cheng J.F."/>
            <person name="Han C."/>
            <person name="Tapia R."/>
            <person name="Goodwin L."/>
            <person name="Pitluck S."/>
            <person name="Liolios K."/>
            <person name="Ivanova N."/>
            <person name="Mavromatis K."/>
            <person name="Mikhailova N."/>
            <person name="Pati A."/>
            <person name="Chen A."/>
            <person name="Palaniappan K."/>
            <person name="Land M."/>
            <person name="Hauser L."/>
            <person name="Chang Y.J."/>
            <person name="Jeffries C.D."/>
            <person name="Rohde M."/>
            <person name="Spring S."/>
            <person name="Sikorski J."/>
            <person name="Goker M."/>
            <person name="Woyke T."/>
            <person name="Bristow J."/>
            <person name="Eisen J.A."/>
            <person name="Markowitz V."/>
            <person name="Hugenholtz P."/>
            <person name="Kyrpides N.C."/>
            <person name="Klenk H.P."/>
        </authorList>
    </citation>
    <scope>NUCLEOTIDE SEQUENCE [LARGE SCALE GENOMIC DNA]</scope>
    <source>
        <strain evidence="2">DSM 11571 / OCM 486 / SEBR 4847</strain>
    </source>
</reference>
<evidence type="ECO:0000313" key="1">
    <source>
        <dbReference type="EMBL" id="ADN36189.1"/>
    </source>
</evidence>
<dbReference type="EMBL" id="CP002117">
    <property type="protein sequence ID" value="ADN36189.1"/>
    <property type="molecule type" value="Genomic_DNA"/>
</dbReference>
<proteinExistence type="predicted"/>
<sequence precursor="true">MIKIKPKWIIPVLLLASALLLGAVFTGLMPSSVNTKAGSHENTGLPVMQGQFDSLVLDTVLPTSPEVMAVYKIRSIDLVQDGDETKAFSIKKTIPSAAEAPALAEKALEKYGGLSEDAKFVDAVPRYLNKYNLTTDSVEEQYPMRTQVRYIQILNELPVIGASINLDLGEDGEIINIIKAWPKYEQTGEVTVISAENAYEKLRNSETIDRLQGSIPEGTKITKITPGYKLYNAWNQNSEPFLKPVWIFYAVTSFDPEPFPLMVDATA</sequence>
<dbReference type="RefSeq" id="WP_013329366.1">
    <property type="nucleotide sequence ID" value="NC_014507.1"/>
</dbReference>
<protein>
    <submittedName>
        <fullName evidence="1">PKD domain-containing protein</fullName>
    </submittedName>
</protein>
<dbReference type="OrthoDB" id="104861at2157"/>
<organism evidence="1 2">
    <name type="scientific">Methanolacinia petrolearia (strain DSM 11571 / OCM 486 / SEBR 4847)</name>
    <name type="common">Methanoplanus petrolearius</name>
    <dbReference type="NCBI Taxonomy" id="679926"/>
    <lineage>
        <taxon>Archaea</taxon>
        <taxon>Methanobacteriati</taxon>
        <taxon>Methanobacteriota</taxon>
        <taxon>Stenosarchaea group</taxon>
        <taxon>Methanomicrobia</taxon>
        <taxon>Methanomicrobiales</taxon>
        <taxon>Methanomicrobiaceae</taxon>
        <taxon>Methanolacinia</taxon>
    </lineage>
</organism>
<name>E1RFF9_METP4</name>
<dbReference type="Proteomes" id="UP000006565">
    <property type="component" value="Chromosome"/>
</dbReference>
<gene>
    <name evidence="1" type="ordered locus">Mpet_1430</name>
</gene>
<dbReference type="AlphaFoldDB" id="E1RFF9"/>
<dbReference type="KEGG" id="mpi:Mpet_1430"/>
<dbReference type="eggNOG" id="arCOG03956">
    <property type="taxonomic scope" value="Archaea"/>
</dbReference>